<keyword evidence="4" id="KW-0804">Transcription</keyword>
<dbReference type="Gene3D" id="1.10.1740.10">
    <property type="match status" value="1"/>
</dbReference>
<keyword evidence="5" id="KW-0812">Transmembrane</keyword>
<dbReference type="InterPro" id="IPR014284">
    <property type="entry name" value="RNA_pol_sigma-70_dom"/>
</dbReference>
<dbReference type="NCBIfam" id="TIGR02937">
    <property type="entry name" value="sigma70-ECF"/>
    <property type="match status" value="1"/>
</dbReference>
<keyword evidence="5" id="KW-1133">Transmembrane helix</keyword>
<dbReference type="Pfam" id="PF04542">
    <property type="entry name" value="Sigma70_r2"/>
    <property type="match status" value="1"/>
</dbReference>
<evidence type="ECO:0000256" key="3">
    <source>
        <dbReference type="ARBA" id="ARBA00023082"/>
    </source>
</evidence>
<dbReference type="InterPro" id="IPR036388">
    <property type="entry name" value="WH-like_DNA-bd_sf"/>
</dbReference>
<dbReference type="SUPFAM" id="SSF88659">
    <property type="entry name" value="Sigma3 and sigma4 domains of RNA polymerase sigma factors"/>
    <property type="match status" value="1"/>
</dbReference>
<dbReference type="PANTHER" id="PTHR43133">
    <property type="entry name" value="RNA POLYMERASE ECF-TYPE SIGMA FACTO"/>
    <property type="match status" value="1"/>
</dbReference>
<dbReference type="NCBIfam" id="TIGR02985">
    <property type="entry name" value="Sig70_bacteroi1"/>
    <property type="match status" value="1"/>
</dbReference>
<dbReference type="InterPro" id="IPR039425">
    <property type="entry name" value="RNA_pol_sigma-70-like"/>
</dbReference>
<comment type="similarity">
    <text evidence="1">Belongs to the sigma-70 factor family. ECF subfamily.</text>
</comment>
<feature type="transmembrane region" description="Helical" evidence="5">
    <location>
        <begin position="179"/>
        <end position="196"/>
    </location>
</feature>
<protein>
    <submittedName>
        <fullName evidence="8">RNA polymerase sigma-70 factor</fullName>
    </submittedName>
</protein>
<evidence type="ECO:0000256" key="5">
    <source>
        <dbReference type="SAM" id="Phobius"/>
    </source>
</evidence>
<dbReference type="RefSeq" id="WP_379995378.1">
    <property type="nucleotide sequence ID" value="NZ_JBHSGN010000063.1"/>
</dbReference>
<comment type="caution">
    <text evidence="8">The sequence shown here is derived from an EMBL/GenBank/DDBJ whole genome shotgun (WGS) entry which is preliminary data.</text>
</comment>
<evidence type="ECO:0000259" key="7">
    <source>
        <dbReference type="Pfam" id="PF08281"/>
    </source>
</evidence>
<evidence type="ECO:0000256" key="2">
    <source>
        <dbReference type="ARBA" id="ARBA00023015"/>
    </source>
</evidence>
<dbReference type="CDD" id="cd06171">
    <property type="entry name" value="Sigma70_r4"/>
    <property type="match status" value="1"/>
</dbReference>
<evidence type="ECO:0000313" key="8">
    <source>
        <dbReference type="EMBL" id="MFC4673769.1"/>
    </source>
</evidence>
<dbReference type="InterPro" id="IPR013249">
    <property type="entry name" value="RNA_pol_sigma70_r4_t2"/>
</dbReference>
<gene>
    <name evidence="8" type="ORF">ACFO6W_08710</name>
</gene>
<keyword evidence="5" id="KW-0472">Membrane</keyword>
<keyword evidence="3" id="KW-0731">Sigma factor</keyword>
<dbReference type="InterPro" id="IPR013325">
    <property type="entry name" value="RNA_pol_sigma_r2"/>
</dbReference>
<evidence type="ECO:0000259" key="6">
    <source>
        <dbReference type="Pfam" id="PF04542"/>
    </source>
</evidence>
<dbReference type="Proteomes" id="UP001596023">
    <property type="component" value="Unassembled WGS sequence"/>
</dbReference>
<evidence type="ECO:0000256" key="4">
    <source>
        <dbReference type="ARBA" id="ARBA00023163"/>
    </source>
</evidence>
<proteinExistence type="inferred from homology"/>
<dbReference type="Pfam" id="PF08281">
    <property type="entry name" value="Sigma70_r4_2"/>
    <property type="match status" value="1"/>
</dbReference>
<dbReference type="InterPro" id="IPR013324">
    <property type="entry name" value="RNA_pol_sigma_r3/r4-like"/>
</dbReference>
<feature type="domain" description="RNA polymerase sigma-70 region 2" evidence="6">
    <location>
        <begin position="20"/>
        <end position="85"/>
    </location>
</feature>
<evidence type="ECO:0000313" key="9">
    <source>
        <dbReference type="Proteomes" id="UP001596023"/>
    </source>
</evidence>
<keyword evidence="2" id="KW-0805">Transcription regulation</keyword>
<dbReference type="SUPFAM" id="SSF88946">
    <property type="entry name" value="Sigma2 domain of RNA polymerase sigma factors"/>
    <property type="match status" value="1"/>
</dbReference>
<keyword evidence="9" id="KW-1185">Reference proteome</keyword>
<reference evidence="9" key="1">
    <citation type="journal article" date="2019" name="Int. J. Syst. Evol. Microbiol.">
        <title>The Global Catalogue of Microorganisms (GCM) 10K type strain sequencing project: providing services to taxonomists for standard genome sequencing and annotation.</title>
        <authorList>
            <consortium name="The Broad Institute Genomics Platform"/>
            <consortium name="The Broad Institute Genome Sequencing Center for Infectious Disease"/>
            <person name="Wu L."/>
            <person name="Ma J."/>
        </authorList>
    </citation>
    <scope>NUCLEOTIDE SEQUENCE [LARGE SCALE GENOMIC DNA]</scope>
    <source>
        <strain evidence="9">CCUG 66188</strain>
    </source>
</reference>
<dbReference type="InterPro" id="IPR014327">
    <property type="entry name" value="RNA_pol_sigma70_bacteroid"/>
</dbReference>
<dbReference type="Gene3D" id="1.10.10.10">
    <property type="entry name" value="Winged helix-like DNA-binding domain superfamily/Winged helix DNA-binding domain"/>
    <property type="match status" value="1"/>
</dbReference>
<dbReference type="PANTHER" id="PTHR43133:SF46">
    <property type="entry name" value="RNA POLYMERASE SIGMA-70 FACTOR ECF SUBFAMILY"/>
    <property type="match status" value="1"/>
</dbReference>
<feature type="domain" description="RNA polymerase sigma factor 70 region 4 type 2" evidence="7">
    <location>
        <begin position="117"/>
        <end position="166"/>
    </location>
</feature>
<dbReference type="InterPro" id="IPR007627">
    <property type="entry name" value="RNA_pol_sigma70_r2"/>
</dbReference>
<organism evidence="8 9">
    <name type="scientific">Dysgonomonas termitidis</name>
    <dbReference type="NCBI Taxonomy" id="1516126"/>
    <lineage>
        <taxon>Bacteria</taxon>
        <taxon>Pseudomonadati</taxon>
        <taxon>Bacteroidota</taxon>
        <taxon>Bacteroidia</taxon>
        <taxon>Bacteroidales</taxon>
        <taxon>Dysgonomonadaceae</taxon>
        <taxon>Dysgonomonas</taxon>
    </lineage>
</organism>
<evidence type="ECO:0000256" key="1">
    <source>
        <dbReference type="ARBA" id="ARBA00010641"/>
    </source>
</evidence>
<sequence length="197" mass="23519">MQKEFRNTGVTIDEFTLKELFNVYSDSLCTFLNYYTHNKQLIEDIIQDVFIRLWEERDTINIFYIKTYLYNAARNRVLNLLRDEQNRSLLLEGWASRELEKQKARDCVNMEEFSSVYQQAINSLPEKCREIFILSREQNKTYKEIAGEKDLSVKTVEAQMSIAIKKVREYILKYYNGRNFLPTIIITLALQFMSLFD</sequence>
<name>A0ABV9KVF0_9BACT</name>
<dbReference type="EMBL" id="JBHSGN010000063">
    <property type="protein sequence ID" value="MFC4673769.1"/>
    <property type="molecule type" value="Genomic_DNA"/>
</dbReference>
<accession>A0ABV9KVF0</accession>